<dbReference type="Proteomes" id="UP000267516">
    <property type="component" value="Segment"/>
</dbReference>
<accession>A0A2D3I535</accession>
<sequence>MFLSAVVVARDVTQEYFLFLDCLPEPSSITRDGSSSSLLRLPFWFFFLFESFFLDLDLFLGPGTGITSTLGVEDILVPVDSVRDVSAGTGGMAVTEIPCGTRNIAEEDVELELILVTAEAEVREAMAAALAAAIIGAVVVQIGRVLDEVVAAEVELM</sequence>
<protein>
    <submittedName>
        <fullName evidence="1">ORF171</fullName>
    </submittedName>
</protein>
<name>A0A2D3I535_9VIRU</name>
<dbReference type="EMBL" id="MF768985">
    <property type="protein sequence ID" value="ATU83505.1"/>
    <property type="molecule type" value="Genomic_DNA"/>
</dbReference>
<reference evidence="1" key="1">
    <citation type="journal article" date="2018" name="Aquaculture">
        <title>Complete genome sequence of a white spot syndrome virus associated with a disease incursion in Australia.</title>
        <authorList>
            <person name="Oakey J."/>
            <person name="Smith C.S."/>
        </authorList>
    </citation>
    <scope>NUCLEOTIDE SEQUENCE [LARGE SCALE GENOMIC DNA]</scope>
    <source>
        <strain evidence="1">WSSV-AU</strain>
    </source>
</reference>
<evidence type="ECO:0000313" key="1">
    <source>
        <dbReference type="EMBL" id="ATU83505.1"/>
    </source>
</evidence>
<proteinExistence type="predicted"/>
<organism evidence="1">
    <name type="scientific">White spot syndrome virus</name>
    <dbReference type="NCBI Taxonomy" id="342409"/>
    <lineage>
        <taxon>Viruses</taxon>
        <taxon>Viruses incertae sedis</taxon>
        <taxon>Naldaviricetes</taxon>
        <taxon>Nimaviridae</taxon>
        <taxon>Whispovirus</taxon>
    </lineage>
</organism>